<evidence type="ECO:0000256" key="1">
    <source>
        <dbReference type="ARBA" id="ARBA00004651"/>
    </source>
</evidence>
<comment type="subcellular location">
    <subcellularLocation>
        <location evidence="1">Cell membrane</location>
        <topology evidence="1">Multi-pass membrane protein</topology>
    </subcellularLocation>
</comment>
<evidence type="ECO:0000256" key="5">
    <source>
        <dbReference type="ARBA" id="ARBA00023136"/>
    </source>
</evidence>
<feature type="transmembrane region" description="Helical" evidence="6">
    <location>
        <begin position="46"/>
        <end position="64"/>
    </location>
</feature>
<dbReference type="Proteomes" id="UP000320338">
    <property type="component" value="Unassembled WGS sequence"/>
</dbReference>
<evidence type="ECO:0000256" key="6">
    <source>
        <dbReference type="SAM" id="Phobius"/>
    </source>
</evidence>
<dbReference type="AlphaFoldDB" id="A0A4Y3WZB1"/>
<evidence type="ECO:0000313" key="8">
    <source>
        <dbReference type="EMBL" id="GEC22786.1"/>
    </source>
</evidence>
<keyword evidence="2" id="KW-1003">Cell membrane</keyword>
<reference evidence="8 9" key="1">
    <citation type="submission" date="2019-06" db="EMBL/GenBank/DDBJ databases">
        <title>Whole genome shotgun sequence of Pseudonocardia hydrocarbonoxydans NBRC 14498.</title>
        <authorList>
            <person name="Hosoyama A."/>
            <person name="Uohara A."/>
            <person name="Ohji S."/>
            <person name="Ichikawa N."/>
        </authorList>
    </citation>
    <scope>NUCLEOTIDE SEQUENCE [LARGE SCALE GENOMIC DNA]</scope>
    <source>
        <strain evidence="8 9">NBRC 14498</strain>
    </source>
</reference>
<proteinExistence type="predicted"/>
<feature type="domain" description="TraD/TraG TraM recognition site" evidence="7">
    <location>
        <begin position="398"/>
        <end position="511"/>
    </location>
</feature>
<feature type="transmembrane region" description="Helical" evidence="6">
    <location>
        <begin position="24"/>
        <end position="41"/>
    </location>
</feature>
<evidence type="ECO:0000256" key="4">
    <source>
        <dbReference type="ARBA" id="ARBA00022989"/>
    </source>
</evidence>
<dbReference type="OrthoDB" id="226701at2"/>
<organism evidence="8 9">
    <name type="scientific">Pseudonocardia hydrocarbonoxydans</name>
    <dbReference type="NCBI Taxonomy" id="76726"/>
    <lineage>
        <taxon>Bacteria</taxon>
        <taxon>Bacillati</taxon>
        <taxon>Actinomycetota</taxon>
        <taxon>Actinomycetes</taxon>
        <taxon>Pseudonocardiales</taxon>
        <taxon>Pseudonocardiaceae</taxon>
        <taxon>Pseudonocardia</taxon>
    </lineage>
</organism>
<keyword evidence="5 6" id="KW-0472">Membrane</keyword>
<dbReference type="Pfam" id="PF12696">
    <property type="entry name" value="TraG-D_C"/>
    <property type="match status" value="1"/>
</dbReference>
<keyword evidence="4 6" id="KW-1133">Transmembrane helix</keyword>
<accession>A0A4Y3WZB1</accession>
<dbReference type="PANTHER" id="PTHR37937">
    <property type="entry name" value="CONJUGATIVE TRANSFER: DNA TRANSPORT"/>
    <property type="match status" value="1"/>
</dbReference>
<protein>
    <recommendedName>
        <fullName evidence="7">TraD/TraG TraM recognition site domain-containing protein</fullName>
    </recommendedName>
</protein>
<dbReference type="Gene3D" id="3.40.50.300">
    <property type="entry name" value="P-loop containing nucleotide triphosphate hydrolases"/>
    <property type="match status" value="1"/>
</dbReference>
<keyword evidence="9" id="KW-1185">Reference proteome</keyword>
<dbReference type="EMBL" id="BJNG01000057">
    <property type="protein sequence ID" value="GEC22786.1"/>
    <property type="molecule type" value="Genomic_DNA"/>
</dbReference>
<keyword evidence="3 6" id="KW-0812">Transmembrane</keyword>
<dbReference type="CDD" id="cd01127">
    <property type="entry name" value="TrwB_TraG_TraD_VirD4"/>
    <property type="match status" value="1"/>
</dbReference>
<name>A0A4Y3WZB1_9PSEU</name>
<gene>
    <name evidence="8" type="ORF">PHY01_50690</name>
</gene>
<dbReference type="InterPro" id="IPR032689">
    <property type="entry name" value="TraG-D_C"/>
</dbReference>
<dbReference type="PANTHER" id="PTHR37937:SF1">
    <property type="entry name" value="CONJUGATIVE TRANSFER: DNA TRANSPORT"/>
    <property type="match status" value="1"/>
</dbReference>
<dbReference type="GO" id="GO:0005886">
    <property type="term" value="C:plasma membrane"/>
    <property type="evidence" value="ECO:0007669"/>
    <property type="project" value="UniProtKB-SubCell"/>
</dbReference>
<dbReference type="InterPro" id="IPR051539">
    <property type="entry name" value="T4SS-coupling_protein"/>
</dbReference>
<sequence>MNLLLLLLVLGIAAAVLWRRGSYAYALLCVLLAGFPAWALLHQLPWWGYLIAAVGGAAVGWHHLSRSAALVTRWSSQSRRKAGVASTFDILRHASARAMRQRAATVRPSLAELGRWARWRLPAVEVAIELCRTGWLTVWSPIEDVVMIFGGPRTGKTGWLAGRILDAPGAVLVTSTRTDLYELCAPLRAQRGPVYVFNPVGLGGKAFASTITFDPLTGCTDPVTAAERASDLIAAVSRAGGGGDREFWNGHARRVLAGLLHAAALGGKSIQDVGRWVADVDDAAREVPPLLRRSTVQAFEQDLAQFLGTNTNTRTSITSTVAPALGWLNHPDAERSAKAGAGDGFDVERLLAERATVFLLGGEETQTGPLVCALTGHIAREARALAAVAPKGRLDPNLTLALDEAALISPVPLESWTADMGGRGVTIIAAFQSRAQLLARWGEHNTATILNNCGAVMVFGGTRDRDDLQFWSTLAGDRDEPTLTTDMHGRVASRTTRRVPVLPAAQLANLPSGRVMLIRRGLAPVIGRVQMAWDRRDVRWRAFQIAHPALAAWLARWAATAHRWWSRLAGPAVATLRWIGALVGRCCRAIRASIVRAWRRVRDHLTPTSTHDVPVDLDAPTVELPVQAAHTSNGHTHAHTPGGAP</sequence>
<evidence type="ECO:0000313" key="9">
    <source>
        <dbReference type="Proteomes" id="UP000320338"/>
    </source>
</evidence>
<evidence type="ECO:0000256" key="2">
    <source>
        <dbReference type="ARBA" id="ARBA00022475"/>
    </source>
</evidence>
<evidence type="ECO:0000256" key="3">
    <source>
        <dbReference type="ARBA" id="ARBA00022692"/>
    </source>
</evidence>
<evidence type="ECO:0000259" key="7">
    <source>
        <dbReference type="Pfam" id="PF12696"/>
    </source>
</evidence>
<dbReference type="SUPFAM" id="SSF52540">
    <property type="entry name" value="P-loop containing nucleoside triphosphate hydrolases"/>
    <property type="match status" value="1"/>
</dbReference>
<dbReference type="InterPro" id="IPR027417">
    <property type="entry name" value="P-loop_NTPase"/>
</dbReference>
<dbReference type="RefSeq" id="WP_141282594.1">
    <property type="nucleotide sequence ID" value="NZ_BAAARZ010000076.1"/>
</dbReference>
<comment type="caution">
    <text evidence="8">The sequence shown here is derived from an EMBL/GenBank/DDBJ whole genome shotgun (WGS) entry which is preliminary data.</text>
</comment>